<dbReference type="AlphaFoldDB" id="A0AAV5AJ47"/>
<feature type="region of interest" description="Disordered" evidence="1">
    <location>
        <begin position="190"/>
        <end position="213"/>
    </location>
</feature>
<feature type="compositionally biased region" description="Basic and acidic residues" evidence="1">
    <location>
        <begin position="77"/>
        <end position="87"/>
    </location>
</feature>
<comment type="caution">
    <text evidence="2">The sequence shown here is derived from an EMBL/GenBank/DDBJ whole genome shotgun (WGS) entry which is preliminary data.</text>
</comment>
<feature type="compositionally biased region" description="Polar residues" evidence="1">
    <location>
        <begin position="834"/>
        <end position="850"/>
    </location>
</feature>
<feature type="region of interest" description="Disordered" evidence="1">
    <location>
        <begin position="981"/>
        <end position="1022"/>
    </location>
</feature>
<dbReference type="EMBL" id="BPWL01000007">
    <property type="protein sequence ID" value="GJJ12501.1"/>
    <property type="molecule type" value="Genomic_DNA"/>
</dbReference>
<feature type="region of interest" description="Disordered" evidence="1">
    <location>
        <begin position="587"/>
        <end position="615"/>
    </location>
</feature>
<feature type="compositionally biased region" description="Basic residues" evidence="1">
    <location>
        <begin position="1076"/>
        <end position="1087"/>
    </location>
</feature>
<evidence type="ECO:0000256" key="1">
    <source>
        <dbReference type="SAM" id="MobiDB-lite"/>
    </source>
</evidence>
<feature type="region of interest" description="Disordered" evidence="1">
    <location>
        <begin position="486"/>
        <end position="511"/>
    </location>
</feature>
<feature type="region of interest" description="Disordered" evidence="1">
    <location>
        <begin position="826"/>
        <end position="865"/>
    </location>
</feature>
<name>A0AAV5AJ47_9AGAM</name>
<feature type="compositionally biased region" description="Polar residues" evidence="1">
    <location>
        <begin position="1035"/>
        <end position="1050"/>
    </location>
</feature>
<proteinExistence type="predicted"/>
<organism evidence="2 3">
    <name type="scientific">Clathrus columnatus</name>
    <dbReference type="NCBI Taxonomy" id="1419009"/>
    <lineage>
        <taxon>Eukaryota</taxon>
        <taxon>Fungi</taxon>
        <taxon>Dikarya</taxon>
        <taxon>Basidiomycota</taxon>
        <taxon>Agaricomycotina</taxon>
        <taxon>Agaricomycetes</taxon>
        <taxon>Phallomycetidae</taxon>
        <taxon>Phallales</taxon>
        <taxon>Clathraceae</taxon>
        <taxon>Clathrus</taxon>
    </lineage>
</organism>
<feature type="compositionally biased region" description="Low complexity" evidence="1">
    <location>
        <begin position="995"/>
        <end position="1008"/>
    </location>
</feature>
<feature type="compositionally biased region" description="Basic and acidic residues" evidence="1">
    <location>
        <begin position="384"/>
        <end position="395"/>
    </location>
</feature>
<evidence type="ECO:0000313" key="3">
    <source>
        <dbReference type="Proteomes" id="UP001050691"/>
    </source>
</evidence>
<keyword evidence="3" id="KW-1185">Reference proteome</keyword>
<feature type="region of interest" description="Disordered" evidence="1">
    <location>
        <begin position="307"/>
        <end position="401"/>
    </location>
</feature>
<feature type="compositionally biased region" description="Polar residues" evidence="1">
    <location>
        <begin position="340"/>
        <end position="350"/>
    </location>
</feature>
<feature type="region of interest" description="Disordered" evidence="1">
    <location>
        <begin position="77"/>
        <end position="116"/>
    </location>
</feature>
<feature type="compositionally biased region" description="Basic and acidic residues" evidence="1">
    <location>
        <begin position="851"/>
        <end position="865"/>
    </location>
</feature>
<protein>
    <submittedName>
        <fullName evidence="2">Uncharacterized protein</fullName>
    </submittedName>
</protein>
<evidence type="ECO:0000313" key="2">
    <source>
        <dbReference type="EMBL" id="GJJ12501.1"/>
    </source>
</evidence>
<feature type="compositionally biased region" description="Polar residues" evidence="1">
    <location>
        <begin position="590"/>
        <end position="601"/>
    </location>
</feature>
<sequence length="1087" mass="116841">MPEPIRSPKQYRSIAKARTNPYPRLQPQNHHRGLVEPISQQSSLLGTIKSFVTAPLSWLSPVDRSSYDNEYLQKRKDPFFERTDTPPKPKRVRRDSPDAADQRPVAYSKPMTPLWDMGNGVPPARLLEKERLLQDNNELYCTPSSPPAIHDHTSQSVEPLDSKLNNIHIRRSTTREHSLPPPSPFARGFSRVSMTPQPSGATFGPSPKRKQRDLTAPPIIPLTPLPPVPSFTRAPSVPLSSLFPKPRQMSEGPIMSLLSQSRQSLSPVRETSSMLVSSGTEIATSPSKAERTLSTLEAFRTPLPRLASQIYPEDRRPRKVHVPLPSKQSPGSEYKKKKQLSISPYPTETSGLRKLLQRKRQDNDSPATDGENQPEVNATGTNEHNSEEITPKKATDPVQNLESISVTLETSTRKSKVDSYFSLRAPPIRLRRTHVSAPQVNKPRNKFSLKDDGDEPAMSVEELKAYELKMQKPNLTFNRRMSETGIQTDVSANTSKSFTTSPPSSSLQPRSFNDLLSEISSSTTSKPAAVLPVDAKKANMLSSTESQKIEITSTENASRSLPFSLMPGTSVLPSSILPNDTIPLKPVASARSTSSDAQSVEHTTDASSIPSFFSSSKTEFTPPPLPINNIFTPPPVTLVDRPVELPTISVDRGSLFPKVQMGSEQPTPSETTNTNILSSHSMKSFEGALLGKNQTAPPSSTSFGDTETSAKIVPVTMDNLTGPLVHTNSAPPITTPENGSSKSIFAETTAKEPMTSVSLIKPAVVAPSSKVPSFTFGPPTTPSFGRSEFTLGKPTAEESSKAPINIFTFGSSIKEEKQVSTALSTSNSLALSVGSGNTDTTPTETDNQMDTTDRMEESPARVSEKKDFVSVASPFNIGNSSLTNSPFSFGNSTAKPSSSPFLFGSTSNNTTSNNISTATDGFSFGQSKSAPASGFGFNNTISNPGGSSFSFSSKPSESSTSHFGTNLITSTSAPIFTFPGGSNTPFGTSKPEIPIPAVSGGSAPSSPGLFPQQSATSSPSFSFNLPPASTTLTFTKPDVSNSPISSNQPFQFGASPSPGSQPGAMFTLGAAATPTRKVKGLPQRRRK</sequence>
<reference evidence="2" key="1">
    <citation type="submission" date="2021-10" db="EMBL/GenBank/DDBJ databases">
        <title>De novo Genome Assembly of Clathrus columnatus (Basidiomycota, Fungi) Using Illumina and Nanopore Sequence Data.</title>
        <authorList>
            <person name="Ogiso-Tanaka E."/>
            <person name="Itagaki H."/>
            <person name="Hosoya T."/>
            <person name="Hosaka K."/>
        </authorList>
    </citation>
    <scope>NUCLEOTIDE SEQUENCE</scope>
    <source>
        <strain evidence="2">MO-923</strain>
    </source>
</reference>
<feature type="compositionally biased region" description="Low complexity" evidence="1">
    <location>
        <begin position="494"/>
        <end position="511"/>
    </location>
</feature>
<feature type="compositionally biased region" description="Polar residues" evidence="1">
    <location>
        <begin position="364"/>
        <end position="383"/>
    </location>
</feature>
<gene>
    <name evidence="2" type="ORF">Clacol_006744</name>
</gene>
<dbReference type="Proteomes" id="UP001050691">
    <property type="component" value="Unassembled WGS sequence"/>
</dbReference>
<feature type="compositionally biased region" description="Polar residues" evidence="1">
    <location>
        <begin position="1011"/>
        <end position="1022"/>
    </location>
</feature>
<feature type="region of interest" description="Disordered" evidence="1">
    <location>
        <begin position="1035"/>
        <end position="1087"/>
    </location>
</feature>
<accession>A0AAV5AJ47</accession>